<organism evidence="2 3">
    <name type="scientific">Cerina litoralis</name>
    <dbReference type="NCBI Taxonomy" id="2874477"/>
    <lineage>
        <taxon>Bacteria</taxon>
        <taxon>Pseudomonadati</taxon>
        <taxon>Bacteroidota</taxon>
        <taxon>Flavobacteriia</taxon>
        <taxon>Flavobacteriales</taxon>
        <taxon>Flavobacteriaceae</taxon>
        <taxon>Cerina</taxon>
    </lineage>
</organism>
<evidence type="ECO:0000259" key="1">
    <source>
        <dbReference type="Pfam" id="PF08818"/>
    </source>
</evidence>
<evidence type="ECO:0000313" key="3">
    <source>
        <dbReference type="Proteomes" id="UP001200642"/>
    </source>
</evidence>
<sequence>MSDPRVKDVFNTYPKEVRPQLLNLREMVISTASEIVGLEKLEETLKWGEPSYLTKYGSTIRMDWKDKNPEQFALYFKCTSKLVPTFKAIYKDTFQFEGNRAIVFKLDEKLPAKELRQCISMALTYHKVKHLPLLGT</sequence>
<dbReference type="RefSeq" id="WP_317900514.1">
    <property type="nucleotide sequence ID" value="NZ_JAIRBC010000001.1"/>
</dbReference>
<dbReference type="InterPro" id="IPR014922">
    <property type="entry name" value="YdhG-like"/>
</dbReference>
<name>A0AAE3EQY0_9FLAO</name>
<gene>
    <name evidence="2" type="ORF">K8352_01250</name>
</gene>
<dbReference type="Proteomes" id="UP001200642">
    <property type="component" value="Unassembled WGS sequence"/>
</dbReference>
<comment type="caution">
    <text evidence="2">The sequence shown here is derived from an EMBL/GenBank/DDBJ whole genome shotgun (WGS) entry which is preliminary data.</text>
</comment>
<dbReference type="SUPFAM" id="SSF159888">
    <property type="entry name" value="YdhG-like"/>
    <property type="match status" value="1"/>
</dbReference>
<evidence type="ECO:0000313" key="2">
    <source>
        <dbReference type="EMBL" id="MCG2459368.1"/>
    </source>
</evidence>
<keyword evidence="3" id="KW-1185">Reference proteome</keyword>
<dbReference type="Pfam" id="PF08818">
    <property type="entry name" value="DUF1801"/>
    <property type="match status" value="1"/>
</dbReference>
<feature type="domain" description="YdhG-like" evidence="1">
    <location>
        <begin position="18"/>
        <end position="122"/>
    </location>
</feature>
<dbReference type="AlphaFoldDB" id="A0AAE3EQY0"/>
<dbReference type="EMBL" id="JAIRBC010000001">
    <property type="protein sequence ID" value="MCG2459368.1"/>
    <property type="molecule type" value="Genomic_DNA"/>
</dbReference>
<reference evidence="2" key="1">
    <citation type="submission" date="2023-02" db="EMBL/GenBank/DDBJ databases">
        <title>Genome of Flavobacteriaceae gen. nov. sp. strain F89.</title>
        <authorList>
            <person name="Wang Y."/>
        </authorList>
    </citation>
    <scope>NUCLEOTIDE SEQUENCE</scope>
    <source>
        <strain evidence="2">F89</strain>
    </source>
</reference>
<protein>
    <submittedName>
        <fullName evidence="2">DUF1801 domain-containing protein</fullName>
    </submittedName>
</protein>
<proteinExistence type="predicted"/>
<accession>A0AAE3EQY0</accession>